<dbReference type="InterPro" id="IPR051607">
    <property type="entry name" value="Metallo-dep_hydrolases"/>
</dbReference>
<name>A0A3R7PTK1_PENVA</name>
<sequence length="191" mass="21004">MNKTFPLTLPPPHSPPVPWSTHRDAEIRPPAQRPAGETGPAGSQAPVHIQSHLCESRAEKAWVKDCFRDEELTLNCSGGFSASILDSLRQAVLVSKALSSMSDSPHLTLEESFRLATLGGAKVLHMSDRIGTLSPEKEFDALLVDVEAKGTPLDIFPEDTEEKIQKFLYNGDDRNILQVFVAGRKVVDQMM</sequence>
<evidence type="ECO:0000256" key="1">
    <source>
        <dbReference type="ARBA" id="ARBA00001947"/>
    </source>
</evidence>
<dbReference type="UniPathway" id="UPA00603">
    <property type="reaction ID" value="UER00660"/>
</dbReference>
<dbReference type="InterPro" id="IPR011059">
    <property type="entry name" value="Metal-dep_hydrolase_composite"/>
</dbReference>
<comment type="cofactor">
    <cofactor evidence="1">
        <name>Zn(2+)</name>
        <dbReference type="ChEBI" id="CHEBI:29105"/>
    </cofactor>
</comment>
<evidence type="ECO:0000256" key="4">
    <source>
        <dbReference type="ARBA" id="ARBA00022833"/>
    </source>
</evidence>
<keyword evidence="4" id="KW-0862">Zinc</keyword>
<feature type="compositionally biased region" description="Pro residues" evidence="5">
    <location>
        <begin position="8"/>
        <end position="18"/>
    </location>
</feature>
<dbReference type="STRING" id="6689.A0A3R7PTK1"/>
<dbReference type="SUPFAM" id="SSF51338">
    <property type="entry name" value="Composite domain of metallo-dependent hydrolases"/>
    <property type="match status" value="1"/>
</dbReference>
<evidence type="ECO:0000313" key="8">
    <source>
        <dbReference type="Proteomes" id="UP000283509"/>
    </source>
</evidence>
<dbReference type="Pfam" id="PF01979">
    <property type="entry name" value="Amidohydro_1"/>
    <property type="match status" value="1"/>
</dbReference>
<dbReference type="GO" id="GO:0006147">
    <property type="term" value="P:guanine catabolic process"/>
    <property type="evidence" value="ECO:0007669"/>
    <property type="project" value="UniProtKB-UniPathway"/>
</dbReference>
<reference evidence="7 8" key="2">
    <citation type="submission" date="2019-01" db="EMBL/GenBank/DDBJ databases">
        <title>The decoding of complex shrimp genome reveals the adaptation for benthos swimmer, frequently molting mechanism and breeding impact on genome.</title>
        <authorList>
            <person name="Sun Y."/>
            <person name="Gao Y."/>
            <person name="Yu Y."/>
        </authorList>
    </citation>
    <scope>NUCLEOTIDE SEQUENCE [LARGE SCALE GENOMIC DNA]</scope>
    <source>
        <tissue evidence="7">Muscle</tissue>
    </source>
</reference>
<keyword evidence="2" id="KW-0479">Metal-binding</keyword>
<evidence type="ECO:0000259" key="6">
    <source>
        <dbReference type="Pfam" id="PF01979"/>
    </source>
</evidence>
<keyword evidence="8" id="KW-1185">Reference proteome</keyword>
<dbReference type="Proteomes" id="UP000283509">
    <property type="component" value="Unassembled WGS sequence"/>
</dbReference>
<dbReference type="Gene3D" id="2.30.40.10">
    <property type="entry name" value="Urease, subunit C, domain 1"/>
    <property type="match status" value="1"/>
</dbReference>
<dbReference type="AlphaFoldDB" id="A0A3R7PTK1"/>
<dbReference type="OrthoDB" id="194468at2759"/>
<organism evidence="7 8">
    <name type="scientific">Penaeus vannamei</name>
    <name type="common">Whiteleg shrimp</name>
    <name type="synonym">Litopenaeus vannamei</name>
    <dbReference type="NCBI Taxonomy" id="6689"/>
    <lineage>
        <taxon>Eukaryota</taxon>
        <taxon>Metazoa</taxon>
        <taxon>Ecdysozoa</taxon>
        <taxon>Arthropoda</taxon>
        <taxon>Crustacea</taxon>
        <taxon>Multicrustacea</taxon>
        <taxon>Malacostraca</taxon>
        <taxon>Eumalacostraca</taxon>
        <taxon>Eucarida</taxon>
        <taxon>Decapoda</taxon>
        <taxon>Dendrobranchiata</taxon>
        <taxon>Penaeoidea</taxon>
        <taxon>Penaeidae</taxon>
        <taxon>Penaeus</taxon>
    </lineage>
</organism>
<dbReference type="InterPro" id="IPR006680">
    <property type="entry name" value="Amidohydro-rel"/>
</dbReference>
<dbReference type="GO" id="GO:0008270">
    <property type="term" value="F:zinc ion binding"/>
    <property type="evidence" value="ECO:0007669"/>
    <property type="project" value="TreeGrafter"/>
</dbReference>
<protein>
    <submittedName>
        <fullName evidence="7">Putative guanine deaminase-like</fullName>
    </submittedName>
</protein>
<gene>
    <name evidence="7" type="ORF">C7M84_004722</name>
</gene>
<dbReference type="GO" id="GO:0005829">
    <property type="term" value="C:cytosol"/>
    <property type="evidence" value="ECO:0007669"/>
    <property type="project" value="TreeGrafter"/>
</dbReference>
<evidence type="ECO:0000256" key="3">
    <source>
        <dbReference type="ARBA" id="ARBA00022801"/>
    </source>
</evidence>
<accession>A0A3R7PTK1</accession>
<dbReference type="Gene3D" id="3.20.20.140">
    <property type="entry name" value="Metal-dependent hydrolases"/>
    <property type="match status" value="1"/>
</dbReference>
<comment type="caution">
    <text evidence="7">The sequence shown here is derived from an EMBL/GenBank/DDBJ whole genome shotgun (WGS) entry which is preliminary data.</text>
</comment>
<proteinExistence type="predicted"/>
<keyword evidence="3" id="KW-0378">Hydrolase</keyword>
<evidence type="ECO:0000256" key="2">
    <source>
        <dbReference type="ARBA" id="ARBA00022723"/>
    </source>
</evidence>
<reference evidence="7 8" key="1">
    <citation type="submission" date="2018-04" db="EMBL/GenBank/DDBJ databases">
        <authorList>
            <person name="Zhang X."/>
            <person name="Yuan J."/>
            <person name="Li F."/>
            <person name="Xiang J."/>
        </authorList>
    </citation>
    <scope>NUCLEOTIDE SEQUENCE [LARGE SCALE GENOMIC DNA]</scope>
    <source>
        <tissue evidence="7">Muscle</tissue>
    </source>
</reference>
<feature type="region of interest" description="Disordered" evidence="5">
    <location>
        <begin position="1"/>
        <end position="24"/>
    </location>
</feature>
<dbReference type="EMBL" id="QCYY01001622">
    <property type="protein sequence ID" value="ROT76688.1"/>
    <property type="molecule type" value="Genomic_DNA"/>
</dbReference>
<evidence type="ECO:0000256" key="5">
    <source>
        <dbReference type="SAM" id="MobiDB-lite"/>
    </source>
</evidence>
<evidence type="ECO:0000313" key="7">
    <source>
        <dbReference type="EMBL" id="ROT76688.1"/>
    </source>
</evidence>
<dbReference type="PANTHER" id="PTHR11271:SF6">
    <property type="entry name" value="GUANINE DEAMINASE"/>
    <property type="match status" value="1"/>
</dbReference>
<feature type="domain" description="Amidohydrolase-related" evidence="6">
    <location>
        <begin position="76"/>
        <end position="186"/>
    </location>
</feature>
<dbReference type="PANTHER" id="PTHR11271">
    <property type="entry name" value="GUANINE DEAMINASE"/>
    <property type="match status" value="1"/>
</dbReference>
<dbReference type="GO" id="GO:0008892">
    <property type="term" value="F:guanine deaminase activity"/>
    <property type="evidence" value="ECO:0007669"/>
    <property type="project" value="TreeGrafter"/>
</dbReference>